<evidence type="ECO:0000313" key="4">
    <source>
        <dbReference type="Proteomes" id="UP000030437"/>
    </source>
</evidence>
<dbReference type="RefSeq" id="WP_036152487.1">
    <property type="nucleotide sequence ID" value="NZ_AVCX01000014.1"/>
</dbReference>
<proteinExistence type="predicted"/>
<gene>
    <name evidence="3" type="ORF">CD32_06400</name>
</gene>
<dbReference type="Proteomes" id="UP000030437">
    <property type="component" value="Unassembled WGS sequence"/>
</dbReference>
<dbReference type="OrthoDB" id="2452361at2"/>
<keyword evidence="4" id="KW-1185">Reference proteome</keyword>
<dbReference type="EMBL" id="JPVP01000051">
    <property type="protein sequence ID" value="KGR86517.1"/>
    <property type="molecule type" value="Genomic_DNA"/>
</dbReference>
<evidence type="ECO:0000256" key="1">
    <source>
        <dbReference type="SAM" id="MobiDB-lite"/>
    </source>
</evidence>
<keyword evidence="2" id="KW-1133">Transmembrane helix</keyword>
<name>A0A0A3JHM4_9BACI</name>
<feature type="transmembrane region" description="Helical" evidence="2">
    <location>
        <begin position="6"/>
        <end position="24"/>
    </location>
</feature>
<keyword evidence="2" id="KW-0812">Transmembrane</keyword>
<evidence type="ECO:0000256" key="2">
    <source>
        <dbReference type="SAM" id="Phobius"/>
    </source>
</evidence>
<protein>
    <submittedName>
        <fullName evidence="3">Uncharacterized protein</fullName>
    </submittedName>
</protein>
<dbReference type="eggNOG" id="ENOG50334UB">
    <property type="taxonomic scope" value="Bacteria"/>
</dbReference>
<keyword evidence="2" id="KW-0472">Membrane</keyword>
<evidence type="ECO:0000313" key="3">
    <source>
        <dbReference type="EMBL" id="KGR86517.1"/>
    </source>
</evidence>
<sequence length="253" mass="27764">MKILKWFLLSVGVVILLGGGYILYEFKFKTYDVADPEVDQIIDEGYEIELPDGTSMKIASDGTILEQKNEETAEGQKAQAEEKPVQEVTEASAAVKAPAKDSSIAAQQSEKEEVPVAKKPANPQTTNPPAAKPESVTAESIKEKYRGTLVSLQQQAETRVDNLVAAAKKEYAQKKANGEKISAGYFYTKYMGSSDSLESSTDGAFENLMKVLEADLVANGFKKSEAQSFRDEYNQTKEELRSSLMKKALAEIK</sequence>
<comment type="caution">
    <text evidence="3">The sequence shown here is derived from an EMBL/GenBank/DDBJ whole genome shotgun (WGS) entry which is preliminary data.</text>
</comment>
<feature type="region of interest" description="Disordered" evidence="1">
    <location>
        <begin position="68"/>
        <end position="138"/>
    </location>
</feature>
<accession>A0A0A3JHM4</accession>
<feature type="compositionally biased region" description="Low complexity" evidence="1">
    <location>
        <begin position="118"/>
        <end position="133"/>
    </location>
</feature>
<organism evidence="3 4">
    <name type="scientific">Lysinibacillus odysseyi 34hs-1 = NBRC 100172</name>
    <dbReference type="NCBI Taxonomy" id="1220589"/>
    <lineage>
        <taxon>Bacteria</taxon>
        <taxon>Bacillati</taxon>
        <taxon>Bacillota</taxon>
        <taxon>Bacilli</taxon>
        <taxon>Bacillales</taxon>
        <taxon>Bacillaceae</taxon>
        <taxon>Lysinibacillus</taxon>
    </lineage>
</organism>
<dbReference type="AlphaFoldDB" id="A0A0A3JHM4"/>
<reference evidence="3 4" key="1">
    <citation type="submission" date="2014-02" db="EMBL/GenBank/DDBJ databases">
        <title>Draft genome sequence of Lysinibacillus odysseyi NBRC 100172.</title>
        <authorList>
            <person name="Zhang F."/>
            <person name="Wang G."/>
            <person name="Zhang L."/>
        </authorList>
    </citation>
    <scope>NUCLEOTIDE SEQUENCE [LARGE SCALE GENOMIC DNA]</scope>
    <source>
        <strain evidence="3 4">NBRC 100172</strain>
    </source>
</reference>